<dbReference type="HOGENOM" id="CLU_047969_1_1_3"/>
<dbReference type="Proteomes" id="UP000017396">
    <property type="component" value="Chromosome"/>
</dbReference>
<accession>U5QKK1</accession>
<protein>
    <submittedName>
        <fullName evidence="4">SPFH/Band 7/PHB domain protein</fullName>
    </submittedName>
</protein>
<evidence type="ECO:0000256" key="2">
    <source>
        <dbReference type="SAM" id="Phobius"/>
    </source>
</evidence>
<dbReference type="CDD" id="cd03401">
    <property type="entry name" value="SPFH_prohibitin"/>
    <property type="match status" value="1"/>
</dbReference>
<name>U5QKK1_GLOK1</name>
<dbReference type="InterPro" id="IPR001107">
    <property type="entry name" value="Band_7"/>
</dbReference>
<evidence type="ECO:0000313" key="4">
    <source>
        <dbReference type="EMBL" id="AGY58215.1"/>
    </source>
</evidence>
<dbReference type="EMBL" id="CP003587">
    <property type="protein sequence ID" value="AGY58215.1"/>
    <property type="molecule type" value="Genomic_DNA"/>
</dbReference>
<dbReference type="GO" id="GO:0016020">
    <property type="term" value="C:membrane"/>
    <property type="evidence" value="ECO:0007669"/>
    <property type="project" value="InterPro"/>
</dbReference>
<dbReference type="SUPFAM" id="SSF117892">
    <property type="entry name" value="Band 7/SPFH domain"/>
    <property type="match status" value="1"/>
</dbReference>
<dbReference type="KEGG" id="glj:GKIL_1969"/>
<dbReference type="OrthoDB" id="581469at2"/>
<keyword evidence="2" id="KW-0812">Transmembrane</keyword>
<feature type="coiled-coil region" evidence="1">
    <location>
        <begin position="203"/>
        <end position="237"/>
    </location>
</feature>
<proteinExistence type="predicted"/>
<dbReference type="RefSeq" id="WP_023173339.1">
    <property type="nucleotide sequence ID" value="NC_022600.1"/>
</dbReference>
<evidence type="ECO:0000256" key="1">
    <source>
        <dbReference type="SAM" id="Coils"/>
    </source>
</evidence>
<keyword evidence="2" id="KW-0472">Membrane</keyword>
<dbReference type="AlphaFoldDB" id="U5QKK1"/>
<evidence type="ECO:0000259" key="3">
    <source>
        <dbReference type="Pfam" id="PF01145"/>
    </source>
</evidence>
<dbReference type="STRING" id="1183438.GKIL_1969"/>
<dbReference type="PANTHER" id="PTHR23222">
    <property type="entry name" value="PROHIBITIN"/>
    <property type="match status" value="1"/>
</dbReference>
<organism evidence="4 5">
    <name type="scientific">Gloeobacter kilaueensis (strain ATCC BAA-2537 / CCAP 1431/1 / ULC 316 / JS1)</name>
    <dbReference type="NCBI Taxonomy" id="1183438"/>
    <lineage>
        <taxon>Bacteria</taxon>
        <taxon>Bacillati</taxon>
        <taxon>Cyanobacteriota</taxon>
        <taxon>Cyanophyceae</taxon>
        <taxon>Gloeobacterales</taxon>
        <taxon>Gloeobacteraceae</taxon>
        <taxon>Gloeobacter</taxon>
    </lineage>
</organism>
<sequence length="302" mass="33691">MQFLKGEKLAIQPIVPIVAGVVIAVLLVLNTWTTVQPGYVGIVFDKITHDVRVGLLEPGWVFINPLTESIQQYPVTIQTYSMVQKSSEGQVAGDDSIKIQSNEGQQLNLDAVIQYQVNKSEAARLYEEWGGASIETIEDRVVRQYTRSEVPQIAARYGWEEITSSRRSEIIQKIAARLSEEFQKRHLVLVSFAIREVHLPAVLQQALNQKIEAQQQAEKQRYTLQQTEIQAEQAKVEAQGKAAAILIRAKAQADANSLLSRSLTPELLRSQQIEKWNGILPSVTGSGALPILDLEQRGEAKK</sequence>
<dbReference type="eggNOG" id="COG0330">
    <property type="taxonomic scope" value="Bacteria"/>
</dbReference>
<dbReference type="Gene3D" id="3.30.479.30">
    <property type="entry name" value="Band 7 domain"/>
    <property type="match status" value="1"/>
</dbReference>
<dbReference type="InterPro" id="IPR000163">
    <property type="entry name" value="Prohibitin"/>
</dbReference>
<reference evidence="4 5" key="1">
    <citation type="journal article" date="2013" name="PLoS ONE">
        <title>Cultivation and Complete Genome Sequencing of Gloeobacter kilaueensis sp. nov., from a Lava Cave in Kilauea Caldera, Hawai'i.</title>
        <authorList>
            <person name="Saw J.H."/>
            <person name="Schatz M."/>
            <person name="Brown M.V."/>
            <person name="Kunkel D.D."/>
            <person name="Foster J.S."/>
            <person name="Shick H."/>
            <person name="Christensen S."/>
            <person name="Hou S."/>
            <person name="Wan X."/>
            <person name="Donachie S.P."/>
        </authorList>
    </citation>
    <scope>NUCLEOTIDE SEQUENCE [LARGE SCALE GENOMIC DNA]</scope>
    <source>
        <strain evidence="5">JS</strain>
    </source>
</reference>
<keyword evidence="2" id="KW-1133">Transmembrane helix</keyword>
<gene>
    <name evidence="4" type="ORF">GKIL_1969</name>
</gene>
<dbReference type="PANTHER" id="PTHR23222:SF0">
    <property type="entry name" value="PROHIBITIN 1"/>
    <property type="match status" value="1"/>
</dbReference>
<dbReference type="InterPro" id="IPR036013">
    <property type="entry name" value="Band_7/SPFH_dom_sf"/>
</dbReference>
<dbReference type="Pfam" id="PF01145">
    <property type="entry name" value="Band_7"/>
    <property type="match status" value="1"/>
</dbReference>
<feature type="domain" description="Band 7" evidence="3">
    <location>
        <begin position="34"/>
        <end position="230"/>
    </location>
</feature>
<keyword evidence="1" id="KW-0175">Coiled coil</keyword>
<evidence type="ECO:0000313" key="5">
    <source>
        <dbReference type="Proteomes" id="UP000017396"/>
    </source>
</evidence>
<feature type="transmembrane region" description="Helical" evidence="2">
    <location>
        <begin position="9"/>
        <end position="29"/>
    </location>
</feature>
<keyword evidence="5" id="KW-1185">Reference proteome</keyword>